<accession>A0ABW4IDG7</accession>
<dbReference type="SUPFAM" id="SSF56024">
    <property type="entry name" value="Phospholipase D/nuclease"/>
    <property type="match status" value="2"/>
</dbReference>
<evidence type="ECO:0000256" key="6">
    <source>
        <dbReference type="ARBA" id="ARBA00023098"/>
    </source>
</evidence>
<evidence type="ECO:0000259" key="7">
    <source>
        <dbReference type="Pfam" id="PF13091"/>
    </source>
</evidence>
<name>A0ABW4IDG7_9SPHI</name>
<protein>
    <recommendedName>
        <fullName evidence="3">phospholipase D</fullName>
        <ecNumber evidence="3">3.1.4.4</ecNumber>
    </recommendedName>
</protein>
<comment type="caution">
    <text evidence="8">The sequence shown here is derived from an EMBL/GenBank/DDBJ whole genome shotgun (WGS) entry which is preliminary data.</text>
</comment>
<comment type="catalytic activity">
    <reaction evidence="1">
        <text>a 1,2-diacyl-sn-glycero-3-phosphocholine + H2O = a 1,2-diacyl-sn-glycero-3-phosphate + choline + H(+)</text>
        <dbReference type="Rhea" id="RHEA:14445"/>
        <dbReference type="ChEBI" id="CHEBI:15354"/>
        <dbReference type="ChEBI" id="CHEBI:15377"/>
        <dbReference type="ChEBI" id="CHEBI:15378"/>
        <dbReference type="ChEBI" id="CHEBI:57643"/>
        <dbReference type="ChEBI" id="CHEBI:58608"/>
        <dbReference type="EC" id="3.1.4.4"/>
    </reaction>
</comment>
<evidence type="ECO:0000256" key="4">
    <source>
        <dbReference type="ARBA" id="ARBA00022801"/>
    </source>
</evidence>
<dbReference type="Proteomes" id="UP001597118">
    <property type="component" value="Unassembled WGS sequence"/>
</dbReference>
<dbReference type="Pfam" id="PF13091">
    <property type="entry name" value="PLDc_2"/>
    <property type="match status" value="1"/>
</dbReference>
<reference evidence="9" key="1">
    <citation type="journal article" date="2019" name="Int. J. Syst. Evol. Microbiol.">
        <title>The Global Catalogue of Microorganisms (GCM) 10K type strain sequencing project: providing services to taxonomists for standard genome sequencing and annotation.</title>
        <authorList>
            <consortium name="The Broad Institute Genomics Platform"/>
            <consortium name="The Broad Institute Genome Sequencing Center for Infectious Disease"/>
            <person name="Wu L."/>
            <person name="Ma J."/>
        </authorList>
    </citation>
    <scope>NUCLEOTIDE SEQUENCE [LARGE SCALE GENOMIC DNA]</scope>
    <source>
        <strain evidence="9">CCUG 53762</strain>
    </source>
</reference>
<gene>
    <name evidence="8" type="ORF">ACFSAH_11350</name>
</gene>
<evidence type="ECO:0000256" key="3">
    <source>
        <dbReference type="ARBA" id="ARBA00012027"/>
    </source>
</evidence>
<dbReference type="PROSITE" id="PS51257">
    <property type="entry name" value="PROKAR_LIPOPROTEIN"/>
    <property type="match status" value="1"/>
</dbReference>
<evidence type="ECO:0000256" key="2">
    <source>
        <dbReference type="ARBA" id="ARBA00008664"/>
    </source>
</evidence>
<feature type="domain" description="Phospholipase D-like" evidence="7">
    <location>
        <begin position="271"/>
        <end position="403"/>
    </location>
</feature>
<keyword evidence="4" id="KW-0378">Hydrolase</keyword>
<evidence type="ECO:0000313" key="9">
    <source>
        <dbReference type="Proteomes" id="UP001597118"/>
    </source>
</evidence>
<evidence type="ECO:0000256" key="5">
    <source>
        <dbReference type="ARBA" id="ARBA00022963"/>
    </source>
</evidence>
<evidence type="ECO:0000313" key="8">
    <source>
        <dbReference type="EMBL" id="MFD1630477.1"/>
    </source>
</evidence>
<proteinExistence type="inferred from homology"/>
<dbReference type="InterPro" id="IPR051406">
    <property type="entry name" value="PLD_domain"/>
</dbReference>
<dbReference type="Gene3D" id="2.60.120.260">
    <property type="entry name" value="Galactose-binding domain-like"/>
    <property type="match status" value="1"/>
</dbReference>
<evidence type="ECO:0000256" key="1">
    <source>
        <dbReference type="ARBA" id="ARBA00000798"/>
    </source>
</evidence>
<dbReference type="Gene3D" id="3.30.870.10">
    <property type="entry name" value="Endonuclease Chain A"/>
    <property type="match status" value="2"/>
</dbReference>
<dbReference type="EC" id="3.1.4.4" evidence="3"/>
<dbReference type="InterPro" id="IPR025202">
    <property type="entry name" value="PLD-like_dom"/>
</dbReference>
<comment type="similarity">
    <text evidence="2">Belongs to the phospholipase D family.</text>
</comment>
<organism evidence="8 9">
    <name type="scientific">Pseudopedobacter beijingensis</name>
    <dbReference type="NCBI Taxonomy" id="1207056"/>
    <lineage>
        <taxon>Bacteria</taxon>
        <taxon>Pseudomonadati</taxon>
        <taxon>Bacteroidota</taxon>
        <taxon>Sphingobacteriia</taxon>
        <taxon>Sphingobacteriales</taxon>
        <taxon>Sphingobacteriaceae</taxon>
        <taxon>Pseudopedobacter</taxon>
    </lineage>
</organism>
<dbReference type="PANTHER" id="PTHR43856:SF1">
    <property type="entry name" value="MITOCHONDRIAL CARDIOLIPIN HYDROLASE"/>
    <property type="match status" value="1"/>
</dbReference>
<dbReference type="PANTHER" id="PTHR43856">
    <property type="entry name" value="CARDIOLIPIN HYDROLASE"/>
    <property type="match status" value="1"/>
</dbReference>
<keyword evidence="5" id="KW-0442">Lipid degradation</keyword>
<sequence length="586" mass="65520">MKKNIYFMFLLFGAISFMVSSCKKIHHSIDEDLNYNDTPPVLVDTTLIPVDITLPEVRFTQKEFYSSYLESNMILSGLISLIDATDQGASIHMSIYQINQDDVLEALKRADSRGVNLRILIDMSRLESQRINPKALNFLRSSNLKNAEILDTNNDVVDGAINENRFVLFSEIETVSGKQQYVVFQTSQSFTDADSRYAQDAVILSDQSLYEAYITYWNELKVRATGGMTSYNYFSEILNSGNIEAHFLPYRNNGAGINGDLILDFLNRVSNSATAEIRIGMAYWDNTRIAILDKLISLAEQGAKVELVVKSNLSAPLSRFEELESKGGFIRMINVNDNTRQLTNMESRFTLINGTFDGNPQSKIVITGTHSFTGNSLKNSNGAIVLLKDESIYDRYLSYFDDLKALPEFRSGGPIYPGFPETFEPVNSGDSNTFYADKLLTLSTGNWKINQSGLRNESVDKVVSGTHAWRSNFNVNYSIYLAMDFDVPNGASKVSFYYGTWGNQSGSSLVGTPSTFQLEYSTNQGTTWTAIGNPVTEAAWVPKLLTYDVDIQGAVRFRIHRKGQAANGTGNGRLNIDDFSVYQRAQ</sequence>
<dbReference type="RefSeq" id="WP_379662854.1">
    <property type="nucleotide sequence ID" value="NZ_JBHUDG010000017.1"/>
</dbReference>
<keyword evidence="6" id="KW-0443">Lipid metabolism</keyword>
<keyword evidence="9" id="KW-1185">Reference proteome</keyword>
<dbReference type="EMBL" id="JBHUDG010000017">
    <property type="protein sequence ID" value="MFD1630477.1"/>
    <property type="molecule type" value="Genomic_DNA"/>
</dbReference>